<organism evidence="2 3">
    <name type="scientific">Araneus ventricosus</name>
    <name type="common">Orbweaver spider</name>
    <name type="synonym">Epeira ventricosa</name>
    <dbReference type="NCBI Taxonomy" id="182803"/>
    <lineage>
        <taxon>Eukaryota</taxon>
        <taxon>Metazoa</taxon>
        <taxon>Ecdysozoa</taxon>
        <taxon>Arthropoda</taxon>
        <taxon>Chelicerata</taxon>
        <taxon>Arachnida</taxon>
        <taxon>Araneae</taxon>
        <taxon>Araneomorphae</taxon>
        <taxon>Entelegynae</taxon>
        <taxon>Araneoidea</taxon>
        <taxon>Araneidae</taxon>
        <taxon>Araneus</taxon>
    </lineage>
</organism>
<protein>
    <submittedName>
        <fullName evidence="2">Uncharacterized protein</fullName>
    </submittedName>
</protein>
<accession>A0A4Y2S0Y5</accession>
<keyword evidence="3" id="KW-1185">Reference proteome</keyword>
<dbReference type="EMBL" id="BGPR01148708">
    <property type="protein sequence ID" value="GBN81139.1"/>
    <property type="molecule type" value="Genomic_DNA"/>
</dbReference>
<comment type="caution">
    <text evidence="2">The sequence shown here is derived from an EMBL/GenBank/DDBJ whole genome shotgun (WGS) entry which is preliminary data.</text>
</comment>
<sequence>MIFLPLCDRWSVRVRRRDAGERLPVRRGTRQHGSPPAAQLPADPAARESGAARQLPGGQERSVTLSFLSPTSTVHLYFLILVEYVSLAQGPV</sequence>
<feature type="compositionally biased region" description="Low complexity" evidence="1">
    <location>
        <begin position="35"/>
        <end position="44"/>
    </location>
</feature>
<evidence type="ECO:0000313" key="3">
    <source>
        <dbReference type="Proteomes" id="UP000499080"/>
    </source>
</evidence>
<dbReference type="AlphaFoldDB" id="A0A4Y2S0Y5"/>
<evidence type="ECO:0000313" key="2">
    <source>
        <dbReference type="EMBL" id="GBN81139.1"/>
    </source>
</evidence>
<proteinExistence type="predicted"/>
<feature type="region of interest" description="Disordered" evidence="1">
    <location>
        <begin position="21"/>
        <end position="62"/>
    </location>
</feature>
<reference evidence="2 3" key="1">
    <citation type="journal article" date="2019" name="Sci. Rep.">
        <title>Orb-weaving spider Araneus ventricosus genome elucidates the spidroin gene catalogue.</title>
        <authorList>
            <person name="Kono N."/>
            <person name="Nakamura H."/>
            <person name="Ohtoshi R."/>
            <person name="Moran D.A.P."/>
            <person name="Shinohara A."/>
            <person name="Yoshida Y."/>
            <person name="Fujiwara M."/>
            <person name="Mori M."/>
            <person name="Tomita M."/>
            <person name="Arakawa K."/>
        </authorList>
    </citation>
    <scope>NUCLEOTIDE SEQUENCE [LARGE SCALE GENOMIC DNA]</scope>
</reference>
<gene>
    <name evidence="2" type="ORF">AVEN_133867_1</name>
</gene>
<dbReference type="Proteomes" id="UP000499080">
    <property type="component" value="Unassembled WGS sequence"/>
</dbReference>
<evidence type="ECO:0000256" key="1">
    <source>
        <dbReference type="SAM" id="MobiDB-lite"/>
    </source>
</evidence>
<name>A0A4Y2S0Y5_ARAVE</name>